<dbReference type="PANTHER" id="PTHR33273">
    <property type="entry name" value="DOMAIN-CONTAINING PROTEIN, PUTATIVE-RELATED"/>
    <property type="match status" value="1"/>
</dbReference>
<comment type="caution">
    <text evidence="2">The sequence shown here is derived from an EMBL/GenBank/DDBJ whole genome shotgun (WGS) entry which is preliminary data.</text>
</comment>
<dbReference type="InterPro" id="IPR005135">
    <property type="entry name" value="Endo/exonuclease/phosphatase"/>
</dbReference>
<name>A0A4Y2TWM8_ARAVE</name>
<dbReference type="AlphaFoldDB" id="A0A4Y2TWM8"/>
<feature type="domain" description="Endonuclease/exonuclease/phosphatase" evidence="1">
    <location>
        <begin position="68"/>
        <end position="188"/>
    </location>
</feature>
<evidence type="ECO:0000313" key="2">
    <source>
        <dbReference type="EMBL" id="GBO05059.1"/>
    </source>
</evidence>
<dbReference type="Pfam" id="PF14529">
    <property type="entry name" value="Exo_endo_phos_2"/>
    <property type="match status" value="1"/>
</dbReference>
<organism evidence="2 3">
    <name type="scientific">Araneus ventricosus</name>
    <name type="common">Orbweaver spider</name>
    <name type="synonym">Epeira ventricosa</name>
    <dbReference type="NCBI Taxonomy" id="182803"/>
    <lineage>
        <taxon>Eukaryota</taxon>
        <taxon>Metazoa</taxon>
        <taxon>Ecdysozoa</taxon>
        <taxon>Arthropoda</taxon>
        <taxon>Chelicerata</taxon>
        <taxon>Arachnida</taxon>
        <taxon>Araneae</taxon>
        <taxon>Araneomorphae</taxon>
        <taxon>Entelegynae</taxon>
        <taxon>Araneoidea</taxon>
        <taxon>Araneidae</taxon>
        <taxon>Araneus</taxon>
    </lineage>
</organism>
<sequence>MTPDVYLLQEPYLAKGSPFGLRLGWRVVVAHSGKALLAVRNPGIRMFVRHVGEHVVAADLLIGPDHITAISFYFPPFQPHPRLVRELETVLASISTPHILIAGDANVHSSLWGPEVRDHRRLDEGGPFLDLILQRGLYIWNDPHSIPTFETYRGSSWIDVTLSTSSLYHRKIAWDVHRTILSDHNPIVFQVTGLGQAPTLPYPPRLSQRQITKVAKAAQIYFYQIEHELAAASSSDQLADWVLKFSTFIQQARESTIPSILDKLKVPWWDSSLETQRKKNTSPLGSFSSL</sequence>
<dbReference type="PANTHER" id="PTHR33273:SF4">
    <property type="entry name" value="ENDONUCLEASE_EXONUCLEASE_PHOSPHATASE DOMAIN-CONTAINING PROTEIN"/>
    <property type="match status" value="1"/>
</dbReference>
<protein>
    <recommendedName>
        <fullName evidence="1">Endonuclease/exonuclease/phosphatase domain-containing protein</fullName>
    </recommendedName>
</protein>
<evidence type="ECO:0000259" key="1">
    <source>
        <dbReference type="Pfam" id="PF14529"/>
    </source>
</evidence>
<proteinExistence type="predicted"/>
<gene>
    <name evidence="2" type="ORF">AVEN_113143_1</name>
</gene>
<dbReference type="EMBL" id="BGPR01031811">
    <property type="protein sequence ID" value="GBO05059.1"/>
    <property type="molecule type" value="Genomic_DNA"/>
</dbReference>
<dbReference type="Proteomes" id="UP000499080">
    <property type="component" value="Unassembled WGS sequence"/>
</dbReference>
<keyword evidence="3" id="KW-1185">Reference proteome</keyword>
<accession>A0A4Y2TWM8</accession>
<dbReference type="OrthoDB" id="6437038at2759"/>
<evidence type="ECO:0000313" key="3">
    <source>
        <dbReference type="Proteomes" id="UP000499080"/>
    </source>
</evidence>
<dbReference type="GO" id="GO:0003824">
    <property type="term" value="F:catalytic activity"/>
    <property type="evidence" value="ECO:0007669"/>
    <property type="project" value="InterPro"/>
</dbReference>
<dbReference type="SUPFAM" id="SSF56219">
    <property type="entry name" value="DNase I-like"/>
    <property type="match status" value="1"/>
</dbReference>
<reference evidence="2 3" key="1">
    <citation type="journal article" date="2019" name="Sci. Rep.">
        <title>Orb-weaving spider Araneus ventricosus genome elucidates the spidroin gene catalogue.</title>
        <authorList>
            <person name="Kono N."/>
            <person name="Nakamura H."/>
            <person name="Ohtoshi R."/>
            <person name="Moran D.A.P."/>
            <person name="Shinohara A."/>
            <person name="Yoshida Y."/>
            <person name="Fujiwara M."/>
            <person name="Mori M."/>
            <person name="Tomita M."/>
            <person name="Arakawa K."/>
        </authorList>
    </citation>
    <scope>NUCLEOTIDE SEQUENCE [LARGE SCALE GENOMIC DNA]</scope>
</reference>
<dbReference type="InterPro" id="IPR036691">
    <property type="entry name" value="Endo/exonu/phosph_ase_sf"/>
</dbReference>
<dbReference type="Gene3D" id="3.60.10.10">
    <property type="entry name" value="Endonuclease/exonuclease/phosphatase"/>
    <property type="match status" value="1"/>
</dbReference>